<dbReference type="GO" id="GO:0004984">
    <property type="term" value="F:olfactory receptor activity"/>
    <property type="evidence" value="ECO:0007669"/>
    <property type="project" value="InterPro"/>
</dbReference>
<evidence type="ECO:0000256" key="2">
    <source>
        <dbReference type="ARBA" id="ARBA00022475"/>
    </source>
</evidence>
<evidence type="ECO:0000313" key="11">
    <source>
        <dbReference type="EMBL" id="KAL0134008.1"/>
    </source>
</evidence>
<dbReference type="GO" id="GO:0007165">
    <property type="term" value="P:signal transduction"/>
    <property type="evidence" value="ECO:0007669"/>
    <property type="project" value="UniProtKB-KW"/>
</dbReference>
<keyword evidence="7 10" id="KW-0472">Membrane</keyword>
<feature type="transmembrane region" description="Helical" evidence="10">
    <location>
        <begin position="71"/>
        <end position="93"/>
    </location>
</feature>
<proteinExistence type="predicted"/>
<accession>A0AAW2H3P1</accession>
<reference evidence="11 12" key="1">
    <citation type="submission" date="2023-03" db="EMBL/GenBank/DDBJ databases">
        <title>High recombination rates correlate with genetic variation in Cardiocondyla obscurior ants.</title>
        <authorList>
            <person name="Errbii M."/>
        </authorList>
    </citation>
    <scope>NUCLEOTIDE SEQUENCE [LARGE SCALE GENOMIC DNA]</scope>
    <source>
        <strain evidence="11">Alpha-2009</strain>
        <tissue evidence="11">Whole body</tissue>
    </source>
</reference>
<protein>
    <recommendedName>
        <fullName evidence="13">Odorant receptor 4-like</fullName>
    </recommendedName>
</protein>
<dbReference type="AlphaFoldDB" id="A0AAW2H3P1"/>
<evidence type="ECO:0000256" key="3">
    <source>
        <dbReference type="ARBA" id="ARBA00022606"/>
    </source>
</evidence>
<evidence type="ECO:0000313" key="12">
    <source>
        <dbReference type="Proteomes" id="UP001430953"/>
    </source>
</evidence>
<keyword evidence="9" id="KW-0807">Transducer</keyword>
<evidence type="ECO:0008006" key="13">
    <source>
        <dbReference type="Google" id="ProtNLM"/>
    </source>
</evidence>
<keyword evidence="6 10" id="KW-1133">Transmembrane helix</keyword>
<dbReference type="InterPro" id="IPR004117">
    <property type="entry name" value="7tm6_olfct_rcpt"/>
</dbReference>
<evidence type="ECO:0000256" key="9">
    <source>
        <dbReference type="ARBA" id="ARBA00023224"/>
    </source>
</evidence>
<keyword evidence="12" id="KW-1185">Reference proteome</keyword>
<sequence length="276" mass="30709">MVSNADLSRRCSNTLISIHAAATICYSVANLIQLEFKDNFNVSSRALPVKMEFPFEIDSSPLFEFLVVGQMFHMASIAVLVATIDCLVITLVLHVSGQIDILRQELLTLVTHSDKISQCDSIFASIRILINRHQRIILFSSSIEELYSDIALMQFMSNTIVICCIGFTIIDSLAKEGVTAMLKSAIFYVAVTLEAFIFCFSGEYLSAKSKSIGDAVYQTLWYNLTPAQCRILLFVILRSQKRLTITAGNIMDLSLVGFTSMMKASASYMSVLHAMY</sequence>
<evidence type="ECO:0000256" key="7">
    <source>
        <dbReference type="ARBA" id="ARBA00023136"/>
    </source>
</evidence>
<evidence type="ECO:0000256" key="8">
    <source>
        <dbReference type="ARBA" id="ARBA00023170"/>
    </source>
</evidence>
<keyword evidence="3" id="KW-0716">Sensory transduction</keyword>
<feature type="transmembrane region" description="Helical" evidence="10">
    <location>
        <begin position="150"/>
        <end position="170"/>
    </location>
</feature>
<evidence type="ECO:0000256" key="4">
    <source>
        <dbReference type="ARBA" id="ARBA00022692"/>
    </source>
</evidence>
<evidence type="ECO:0000256" key="6">
    <source>
        <dbReference type="ARBA" id="ARBA00022989"/>
    </source>
</evidence>
<dbReference type="GO" id="GO:0005549">
    <property type="term" value="F:odorant binding"/>
    <property type="evidence" value="ECO:0007669"/>
    <property type="project" value="InterPro"/>
</dbReference>
<comment type="subcellular location">
    <subcellularLocation>
        <location evidence="1">Cell membrane</location>
        <topology evidence="1">Multi-pass membrane protein</topology>
    </subcellularLocation>
</comment>
<dbReference type="EMBL" id="JADYXP020000001">
    <property type="protein sequence ID" value="KAL0134008.1"/>
    <property type="molecule type" value="Genomic_DNA"/>
</dbReference>
<organism evidence="11 12">
    <name type="scientific">Cardiocondyla obscurior</name>
    <dbReference type="NCBI Taxonomy" id="286306"/>
    <lineage>
        <taxon>Eukaryota</taxon>
        <taxon>Metazoa</taxon>
        <taxon>Ecdysozoa</taxon>
        <taxon>Arthropoda</taxon>
        <taxon>Hexapoda</taxon>
        <taxon>Insecta</taxon>
        <taxon>Pterygota</taxon>
        <taxon>Neoptera</taxon>
        <taxon>Endopterygota</taxon>
        <taxon>Hymenoptera</taxon>
        <taxon>Apocrita</taxon>
        <taxon>Aculeata</taxon>
        <taxon>Formicoidea</taxon>
        <taxon>Formicidae</taxon>
        <taxon>Myrmicinae</taxon>
        <taxon>Cardiocondyla</taxon>
    </lineage>
</organism>
<dbReference type="GO" id="GO:0005886">
    <property type="term" value="C:plasma membrane"/>
    <property type="evidence" value="ECO:0007669"/>
    <property type="project" value="UniProtKB-SubCell"/>
</dbReference>
<name>A0AAW2H3P1_9HYME</name>
<dbReference type="Pfam" id="PF02949">
    <property type="entry name" value="7tm_6"/>
    <property type="match status" value="1"/>
</dbReference>
<dbReference type="PANTHER" id="PTHR21137">
    <property type="entry name" value="ODORANT RECEPTOR"/>
    <property type="match status" value="1"/>
</dbReference>
<dbReference type="Proteomes" id="UP001430953">
    <property type="component" value="Unassembled WGS sequence"/>
</dbReference>
<comment type="caution">
    <text evidence="11">The sequence shown here is derived from an EMBL/GenBank/DDBJ whole genome shotgun (WGS) entry which is preliminary data.</text>
</comment>
<evidence type="ECO:0000256" key="10">
    <source>
        <dbReference type="SAM" id="Phobius"/>
    </source>
</evidence>
<keyword evidence="8" id="KW-0675">Receptor</keyword>
<keyword evidence="5" id="KW-0552">Olfaction</keyword>
<feature type="transmembrane region" description="Helical" evidence="10">
    <location>
        <begin position="185"/>
        <end position="205"/>
    </location>
</feature>
<evidence type="ECO:0000256" key="1">
    <source>
        <dbReference type="ARBA" id="ARBA00004651"/>
    </source>
</evidence>
<keyword evidence="4 10" id="KW-0812">Transmembrane</keyword>
<evidence type="ECO:0000256" key="5">
    <source>
        <dbReference type="ARBA" id="ARBA00022725"/>
    </source>
</evidence>
<gene>
    <name evidence="11" type="ORF">PUN28_001127</name>
</gene>
<keyword evidence="2" id="KW-1003">Cell membrane</keyword>
<dbReference type="PANTHER" id="PTHR21137:SF35">
    <property type="entry name" value="ODORANT RECEPTOR 19A-RELATED"/>
    <property type="match status" value="1"/>
</dbReference>